<proteinExistence type="predicted"/>
<feature type="domain" description="NAD(P)-binding" evidence="1">
    <location>
        <begin position="6"/>
        <end position="144"/>
    </location>
</feature>
<gene>
    <name evidence="2" type="ORF">FHX73_114028</name>
</gene>
<dbReference type="InterPro" id="IPR016040">
    <property type="entry name" value="NAD(P)-bd_dom"/>
</dbReference>
<accession>A0A561ULC9</accession>
<dbReference type="InterPro" id="IPR051604">
    <property type="entry name" value="Ergot_Alk_Oxidoreductase"/>
</dbReference>
<dbReference type="Pfam" id="PF13460">
    <property type="entry name" value="NAD_binding_10"/>
    <property type="match status" value="1"/>
</dbReference>
<dbReference type="RefSeq" id="WP_145906297.1">
    <property type="nucleotide sequence ID" value="NZ_BAAAMZ010000016.1"/>
</dbReference>
<dbReference type="PANTHER" id="PTHR43162:SF1">
    <property type="entry name" value="PRESTALK A DIFFERENTIATION PROTEIN A"/>
    <property type="match status" value="1"/>
</dbReference>
<keyword evidence="3" id="KW-1185">Reference proteome</keyword>
<sequence length="279" mass="29377">MIVVTGATGNVGRPLVEALAAAGEPVTAVSRSVPQWLPEGVRHVRVDLTDPESLRPAVEGADALFLHDAGAAHQMPVPELLDVAKAGGVRRVVQLSSLGVLTRPDSPAHGTVMGGAERAVRESGLDWTVLRPGAFTSNAYGWAESVRTGRTVYAPFAGTGLPLVDPTDIAEVAALLLRTSEHLGQAFQLTGPQLRSPRDCAEVFGELLGEKVELVELTAEQARGHLVAMMPEAVADATLGILGAPTPEELRITGDIEQLLGRPARSFGDWAARNLAAFR</sequence>
<evidence type="ECO:0000313" key="2">
    <source>
        <dbReference type="EMBL" id="TWG00159.1"/>
    </source>
</evidence>
<organism evidence="2 3">
    <name type="scientific">Kitasatospora viridis</name>
    <dbReference type="NCBI Taxonomy" id="281105"/>
    <lineage>
        <taxon>Bacteria</taxon>
        <taxon>Bacillati</taxon>
        <taxon>Actinomycetota</taxon>
        <taxon>Actinomycetes</taxon>
        <taxon>Kitasatosporales</taxon>
        <taxon>Streptomycetaceae</taxon>
        <taxon>Kitasatospora</taxon>
    </lineage>
</organism>
<dbReference type="PANTHER" id="PTHR43162">
    <property type="match status" value="1"/>
</dbReference>
<dbReference type="SUPFAM" id="SSF51735">
    <property type="entry name" value="NAD(P)-binding Rossmann-fold domains"/>
    <property type="match status" value="1"/>
</dbReference>
<dbReference type="AlphaFoldDB" id="A0A561ULC9"/>
<evidence type="ECO:0000259" key="1">
    <source>
        <dbReference type="Pfam" id="PF13460"/>
    </source>
</evidence>
<dbReference type="InterPro" id="IPR036291">
    <property type="entry name" value="NAD(P)-bd_dom_sf"/>
</dbReference>
<dbReference type="Gene3D" id="3.40.50.720">
    <property type="entry name" value="NAD(P)-binding Rossmann-like Domain"/>
    <property type="match status" value="1"/>
</dbReference>
<dbReference type="Proteomes" id="UP000317940">
    <property type="component" value="Unassembled WGS sequence"/>
</dbReference>
<dbReference type="OrthoDB" id="116343at2"/>
<reference evidence="2 3" key="1">
    <citation type="submission" date="2019-06" db="EMBL/GenBank/DDBJ databases">
        <title>Sequencing the genomes of 1000 actinobacteria strains.</title>
        <authorList>
            <person name="Klenk H.-P."/>
        </authorList>
    </citation>
    <scope>NUCLEOTIDE SEQUENCE [LARGE SCALE GENOMIC DNA]</scope>
    <source>
        <strain evidence="2 3">DSM 44826</strain>
    </source>
</reference>
<protein>
    <submittedName>
        <fullName evidence="2">Uncharacterized protein YbjT (DUF2867 family)</fullName>
    </submittedName>
</protein>
<comment type="caution">
    <text evidence="2">The sequence shown here is derived from an EMBL/GenBank/DDBJ whole genome shotgun (WGS) entry which is preliminary data.</text>
</comment>
<dbReference type="EMBL" id="VIWT01000001">
    <property type="protein sequence ID" value="TWG00159.1"/>
    <property type="molecule type" value="Genomic_DNA"/>
</dbReference>
<evidence type="ECO:0000313" key="3">
    <source>
        <dbReference type="Proteomes" id="UP000317940"/>
    </source>
</evidence>
<name>A0A561ULC9_9ACTN</name>